<name>A0A1B1Z5Z2_9BACL</name>
<accession>A0A1B1Z5Z2</accession>
<dbReference type="EMBL" id="CP016761">
    <property type="protein sequence ID" value="ANX12844.1"/>
    <property type="molecule type" value="Genomic_DNA"/>
</dbReference>
<evidence type="ECO:0000313" key="1">
    <source>
        <dbReference type="EMBL" id="ANX12844.1"/>
    </source>
</evidence>
<dbReference type="AlphaFoldDB" id="A0A1B1Z5Z2"/>
<protein>
    <submittedName>
        <fullName evidence="1">Uncharacterized protein</fullName>
    </submittedName>
</protein>
<proteinExistence type="predicted"/>
<keyword evidence="2" id="KW-1185">Reference proteome</keyword>
<organism evidence="1 2">
    <name type="scientific">Fictibacillus arsenicus</name>
    <dbReference type="NCBI Taxonomy" id="255247"/>
    <lineage>
        <taxon>Bacteria</taxon>
        <taxon>Bacillati</taxon>
        <taxon>Bacillota</taxon>
        <taxon>Bacilli</taxon>
        <taxon>Bacillales</taxon>
        <taxon>Fictibacillaceae</taxon>
        <taxon>Fictibacillus</taxon>
    </lineage>
</organism>
<sequence length="79" mass="9237">MARSGRRLTARPVESEQPGAEINYFQKQHCIWKQHFLDKKLNVLKGFSIKCSDCNLSSEYGIMLDRNCSHIERKSNYET</sequence>
<dbReference type="Proteomes" id="UP000077412">
    <property type="component" value="Chromosome"/>
</dbReference>
<gene>
    <name evidence="1" type="ORF">ABE41_012555</name>
</gene>
<dbReference type="STRING" id="255247.ABE41_012555"/>
<evidence type="ECO:0000313" key="2">
    <source>
        <dbReference type="Proteomes" id="UP000077412"/>
    </source>
</evidence>
<dbReference type="KEGG" id="far:ABE41_012555"/>
<reference evidence="1 2" key="1">
    <citation type="submission" date="2016-08" db="EMBL/GenBank/DDBJ databases">
        <title>Complete genome sequence of Fictibacillus arsenicus G25-54, a strain with toxicity to nematodes and a potential arsenic-resistance activity.</title>
        <authorList>
            <person name="Zheng Z."/>
        </authorList>
    </citation>
    <scope>NUCLEOTIDE SEQUENCE [LARGE SCALE GENOMIC DNA]</scope>
    <source>
        <strain evidence="1 2">G25-54</strain>
    </source>
</reference>